<gene>
    <name evidence="7" type="ORF">PVAG01_09902</name>
</gene>
<evidence type="ECO:0000259" key="6">
    <source>
        <dbReference type="Pfam" id="PF12656"/>
    </source>
</evidence>
<reference evidence="7 8" key="1">
    <citation type="submission" date="2024-06" db="EMBL/GenBank/DDBJ databases">
        <title>Complete genome of Phlyctema vagabunda strain 19-DSS-EL-015.</title>
        <authorList>
            <person name="Fiorenzani C."/>
        </authorList>
    </citation>
    <scope>NUCLEOTIDE SEQUENCE [LARGE SCALE GENOMIC DNA]</scope>
    <source>
        <strain evidence="7 8">19-DSS-EL-015</strain>
    </source>
</reference>
<dbReference type="Pfam" id="PF12656">
    <property type="entry name" value="G-patch_2"/>
    <property type="match status" value="1"/>
</dbReference>
<evidence type="ECO:0000313" key="8">
    <source>
        <dbReference type="Proteomes" id="UP001629113"/>
    </source>
</evidence>
<name>A0ABR4P4E0_9HELO</name>
<sequence>MAPSRDPEPSSSTSSTPKIAIKGFSLSAKPKAGGGASAPKPKAATSSLLGKRSRATLHGDEEDSDSDGGRLQGHEAVTGFGAEGAIRREQKKEQAPLVIPRMGNKDWRAEMKRKREDAMGKGKNLLPPEVQAQRNAQANAKMTTKTVVETGNTGEGEPAWGLTVTKRQKVERSDHDDFIEKQETTITTQAEEEQPQPPAREKTDNELALEALLGVETEKKGPALVIAASERVDEGPPLNEADAYRRAIASAPDVSTLEDYERVPVEEFGAALLRGMGWKEGSKVERPKEVKRRQNLLGLGASQLKDAEELGAWVQKTDTKRLQTGGGGGGGGGSRSGNGHSHRDRPPKLSDYRREKEQREERREERNGGGYRRERERERDRDGHGHAYRERDRRR</sequence>
<comment type="subcellular location">
    <subcellularLocation>
        <location evidence="1 4">Nucleus</location>
    </subcellularLocation>
</comment>
<keyword evidence="8" id="KW-1185">Reference proteome</keyword>
<feature type="region of interest" description="Disordered" evidence="5">
    <location>
        <begin position="310"/>
        <end position="395"/>
    </location>
</feature>
<evidence type="ECO:0000256" key="1">
    <source>
        <dbReference type="ARBA" id="ARBA00004123"/>
    </source>
</evidence>
<dbReference type="PANTHER" id="PTHR15818:SF2">
    <property type="entry name" value="G-PATCH DOMAIN AND KOW MOTIFS-CONTAINING PROTEIN"/>
    <property type="match status" value="1"/>
</dbReference>
<dbReference type="PANTHER" id="PTHR15818">
    <property type="entry name" value="G PATCH AND KOW-CONTAINING"/>
    <property type="match status" value="1"/>
</dbReference>
<proteinExistence type="inferred from homology"/>
<feature type="compositionally biased region" description="Low complexity" evidence="5">
    <location>
        <begin position="27"/>
        <end position="47"/>
    </location>
</feature>
<keyword evidence="4" id="KW-0507">mRNA processing</keyword>
<feature type="compositionally biased region" description="Basic and acidic residues" evidence="5">
    <location>
        <begin position="168"/>
        <end position="183"/>
    </location>
</feature>
<comment type="function">
    <text evidence="4">Involved in spliceosome maturation and the first step of pre-mRNA splicing.</text>
</comment>
<accession>A0ABR4P4E0</accession>
<dbReference type="InterPro" id="IPR026822">
    <property type="entry name" value="Spp2/MOS2_G-patch"/>
</dbReference>
<evidence type="ECO:0000256" key="4">
    <source>
        <dbReference type="RuleBase" id="RU369096"/>
    </source>
</evidence>
<comment type="similarity">
    <text evidence="2 4">Belongs to the SPP2 family.</text>
</comment>
<keyword evidence="4" id="KW-0747">Spliceosome</keyword>
<feature type="compositionally biased region" description="Gly residues" evidence="5">
    <location>
        <begin position="324"/>
        <end position="336"/>
    </location>
</feature>
<feature type="compositionally biased region" description="Basic and acidic residues" evidence="5">
    <location>
        <begin position="344"/>
        <end position="395"/>
    </location>
</feature>
<keyword evidence="3 4" id="KW-0539">Nucleus</keyword>
<feature type="domain" description="Spp2/MOS2 G-patch" evidence="6">
    <location>
        <begin position="252"/>
        <end position="303"/>
    </location>
</feature>
<feature type="compositionally biased region" description="Basic and acidic residues" evidence="5">
    <location>
        <begin position="103"/>
        <end position="120"/>
    </location>
</feature>
<dbReference type="EMBL" id="JBFCZG010000009">
    <property type="protein sequence ID" value="KAL3418187.1"/>
    <property type="molecule type" value="Genomic_DNA"/>
</dbReference>
<comment type="caution">
    <text evidence="7">The sequence shown here is derived from an EMBL/GenBank/DDBJ whole genome shotgun (WGS) entry which is preliminary data.</text>
</comment>
<keyword evidence="4" id="KW-0508">mRNA splicing</keyword>
<feature type="region of interest" description="Disordered" evidence="5">
    <location>
        <begin position="1"/>
        <end position="129"/>
    </location>
</feature>
<dbReference type="InterPro" id="IPR045166">
    <property type="entry name" value="Spp2-like"/>
</dbReference>
<organism evidence="7 8">
    <name type="scientific">Phlyctema vagabunda</name>
    <dbReference type="NCBI Taxonomy" id="108571"/>
    <lineage>
        <taxon>Eukaryota</taxon>
        <taxon>Fungi</taxon>
        <taxon>Dikarya</taxon>
        <taxon>Ascomycota</taxon>
        <taxon>Pezizomycotina</taxon>
        <taxon>Leotiomycetes</taxon>
        <taxon>Helotiales</taxon>
        <taxon>Dermateaceae</taxon>
        <taxon>Phlyctema</taxon>
    </lineage>
</organism>
<evidence type="ECO:0000256" key="2">
    <source>
        <dbReference type="ARBA" id="ARBA00008576"/>
    </source>
</evidence>
<dbReference type="Proteomes" id="UP001629113">
    <property type="component" value="Unassembled WGS sequence"/>
</dbReference>
<protein>
    <recommendedName>
        <fullName evidence="4">Pre-mRNA-splicing factor</fullName>
    </recommendedName>
</protein>
<feature type="compositionally biased region" description="Basic and acidic residues" evidence="5">
    <location>
        <begin position="85"/>
        <end position="94"/>
    </location>
</feature>
<evidence type="ECO:0000256" key="3">
    <source>
        <dbReference type="ARBA" id="ARBA00023242"/>
    </source>
</evidence>
<evidence type="ECO:0000313" key="7">
    <source>
        <dbReference type="EMBL" id="KAL3418187.1"/>
    </source>
</evidence>
<evidence type="ECO:0000256" key="5">
    <source>
        <dbReference type="SAM" id="MobiDB-lite"/>
    </source>
</evidence>
<feature type="region of interest" description="Disordered" evidence="5">
    <location>
        <begin position="148"/>
        <end position="203"/>
    </location>
</feature>